<feature type="transmembrane region" description="Helical" evidence="1">
    <location>
        <begin position="20"/>
        <end position="42"/>
    </location>
</feature>
<proteinExistence type="predicted"/>
<evidence type="ECO:0000256" key="1">
    <source>
        <dbReference type="SAM" id="Phobius"/>
    </source>
</evidence>
<organism evidence="2 3">
    <name type="scientific">Devosia aurantiaca</name>
    <dbReference type="NCBI Taxonomy" id="2714858"/>
    <lineage>
        <taxon>Bacteria</taxon>
        <taxon>Pseudomonadati</taxon>
        <taxon>Pseudomonadota</taxon>
        <taxon>Alphaproteobacteria</taxon>
        <taxon>Hyphomicrobiales</taxon>
        <taxon>Devosiaceae</taxon>
        <taxon>Devosia</taxon>
    </lineage>
</organism>
<keyword evidence="1" id="KW-0812">Transmembrane</keyword>
<protein>
    <submittedName>
        <fullName evidence="2">Uncharacterized protein</fullName>
    </submittedName>
</protein>
<sequence length="196" mass="20120">MASETLLPQTARVKRSRLPIILGTIGALAGLGALGSTIWFSAQGEREILRLSTELAQLRVSLDLYARSQPAAAAGPTSEELTALSDRLTALEQAQTAAVTLPPIAPASTPAVTATGEDCLPAGMRLLVAMGDKYQICGQPASVEVGMIDNGYMTLVDGTTIPSGGSMPLPNSACTIGVTSSGDEGLTGYAEIRVTC</sequence>
<gene>
    <name evidence="2" type="ORF">G5575_00255</name>
</gene>
<keyword evidence="1" id="KW-1133">Transmembrane helix</keyword>
<accession>A0A6M1SGN3</accession>
<keyword evidence="3" id="KW-1185">Reference proteome</keyword>
<reference evidence="2 3" key="1">
    <citation type="submission" date="2020-02" db="EMBL/GenBank/DDBJ databases">
        <authorList>
            <person name="Khan S.A."/>
            <person name="Jeon C.O."/>
            <person name="Chun B.H."/>
        </authorList>
    </citation>
    <scope>NUCLEOTIDE SEQUENCE [LARGE SCALE GENOMIC DNA]</scope>
    <source>
        <strain evidence="2 3">H239</strain>
    </source>
</reference>
<evidence type="ECO:0000313" key="2">
    <source>
        <dbReference type="EMBL" id="NGP16330.1"/>
    </source>
</evidence>
<keyword evidence="1" id="KW-0472">Membrane</keyword>
<dbReference type="AlphaFoldDB" id="A0A6M1SGN3"/>
<dbReference type="Proteomes" id="UP000474802">
    <property type="component" value="Unassembled WGS sequence"/>
</dbReference>
<name>A0A6M1SGN3_9HYPH</name>
<dbReference type="RefSeq" id="WP_164532605.1">
    <property type="nucleotide sequence ID" value="NZ_JAALFG010000001.1"/>
</dbReference>
<reference evidence="2 3" key="2">
    <citation type="submission" date="2020-03" db="EMBL/GenBank/DDBJ databases">
        <title>Devosia chinhatensis sp. nov., isolated from a hexachlorocyclohexane (HCH) dump site in India.</title>
        <authorList>
            <person name="Kumar M."/>
            <person name="Lal R."/>
        </authorList>
    </citation>
    <scope>NUCLEOTIDE SEQUENCE [LARGE SCALE GENOMIC DNA]</scope>
    <source>
        <strain evidence="2 3">H239</strain>
    </source>
</reference>
<evidence type="ECO:0000313" key="3">
    <source>
        <dbReference type="Proteomes" id="UP000474802"/>
    </source>
</evidence>
<comment type="caution">
    <text evidence="2">The sequence shown here is derived from an EMBL/GenBank/DDBJ whole genome shotgun (WGS) entry which is preliminary data.</text>
</comment>
<dbReference type="EMBL" id="JAALFG010000001">
    <property type="protein sequence ID" value="NGP16330.1"/>
    <property type="molecule type" value="Genomic_DNA"/>
</dbReference>